<feature type="transmembrane region" description="Helical" evidence="1">
    <location>
        <begin position="82"/>
        <end position="100"/>
    </location>
</feature>
<organism evidence="3 4">
    <name type="scientific">Tractidigestivibacter scatoligenes</name>
    <name type="common">Olsenella scatoligenes</name>
    <dbReference type="NCBI Taxonomy" id="1299998"/>
    <lineage>
        <taxon>Bacteria</taxon>
        <taxon>Bacillati</taxon>
        <taxon>Actinomycetota</taxon>
        <taxon>Coriobacteriia</taxon>
        <taxon>Coriobacteriales</taxon>
        <taxon>Atopobiaceae</taxon>
        <taxon>Tractidigestivibacter</taxon>
    </lineage>
</organism>
<keyword evidence="1" id="KW-0472">Membrane</keyword>
<accession>A0A124EH17</accession>
<sequence>MDDIRDYLESVFSKLPQTPEAHRAKDELGQMMEDKYAELLAQGMPEKDAAKATIAEFGNPDEVLESLGVTPQPARKWHPGRIVAVVLGVIAVCCVCWVAFCGRAEADPHAGNVDATIGENFSSVDVSAACGDVVIKSGDVARVSYSGAANTSFEYEVQDGVLHVTQTQTSSAGTQASDGIVITVVVPSTAELSSIDATTQLGSVDLQGVEAARMTVSSQMGDVDVSDVDLSNATLKLSVDMGEIILDGNEVSPGTVIRGTGERIVDVSAEMGDVTVTAL</sequence>
<dbReference type="EMBL" id="LOJF01000001">
    <property type="protein sequence ID" value="KUH59249.1"/>
    <property type="molecule type" value="Genomic_DNA"/>
</dbReference>
<dbReference type="AlphaFoldDB" id="A0A124EH17"/>
<keyword evidence="1" id="KW-1133">Transmembrane helix</keyword>
<evidence type="ECO:0000256" key="1">
    <source>
        <dbReference type="SAM" id="Phobius"/>
    </source>
</evidence>
<dbReference type="OrthoDB" id="9815852at2"/>
<dbReference type="Proteomes" id="UP000054078">
    <property type="component" value="Unassembled WGS sequence"/>
</dbReference>
<evidence type="ECO:0000313" key="4">
    <source>
        <dbReference type="Proteomes" id="UP000054078"/>
    </source>
</evidence>
<protein>
    <recommendedName>
        <fullName evidence="2">DUF4097 domain-containing protein</fullName>
    </recommendedName>
</protein>
<gene>
    <name evidence="3" type="ORF">AUL39_02655</name>
</gene>
<dbReference type="Pfam" id="PF13349">
    <property type="entry name" value="DUF4097"/>
    <property type="match status" value="1"/>
</dbReference>
<dbReference type="NCBIfam" id="NF038403">
    <property type="entry name" value="perm_prefix_1"/>
    <property type="match status" value="1"/>
</dbReference>
<feature type="domain" description="DUF4097" evidence="2">
    <location>
        <begin position="125"/>
        <end position="260"/>
    </location>
</feature>
<proteinExistence type="predicted"/>
<dbReference type="STRING" id="1299998.AUL39_02655"/>
<evidence type="ECO:0000313" key="3">
    <source>
        <dbReference type="EMBL" id="KUH59249.1"/>
    </source>
</evidence>
<dbReference type="InterPro" id="IPR047928">
    <property type="entry name" value="Perm_prefix_1"/>
</dbReference>
<keyword evidence="4" id="KW-1185">Reference proteome</keyword>
<dbReference type="RefSeq" id="WP_059053347.1">
    <property type="nucleotide sequence ID" value="NZ_LOJF01000001.1"/>
</dbReference>
<keyword evidence="1" id="KW-0812">Transmembrane</keyword>
<evidence type="ECO:0000259" key="2">
    <source>
        <dbReference type="Pfam" id="PF13349"/>
    </source>
</evidence>
<dbReference type="InterPro" id="IPR025164">
    <property type="entry name" value="Toastrack_DUF4097"/>
</dbReference>
<name>A0A124EH17_TRASO</name>
<comment type="caution">
    <text evidence="3">The sequence shown here is derived from an EMBL/GenBank/DDBJ whole genome shotgun (WGS) entry which is preliminary data.</text>
</comment>
<reference evidence="3 4" key="1">
    <citation type="submission" date="2015-12" db="EMBL/GenBank/DDBJ databases">
        <title>Draft Genome Sequence of Olsenella scatoligenes SK9K4T; a Producer of 3-Methylindole- (skatole) and 4-Methylphenol- (p-cresol) Isolated from Pig Feces.</title>
        <authorList>
            <person name="Li X."/>
            <person name="Borg B."/>
            <person name="Canibe N."/>
        </authorList>
    </citation>
    <scope>NUCLEOTIDE SEQUENCE [LARGE SCALE GENOMIC DNA]</scope>
    <source>
        <strain evidence="3 4">SK9K4</strain>
    </source>
</reference>